<name>A0A645H7M6_9ZZZZ</name>
<evidence type="ECO:0000313" key="1">
    <source>
        <dbReference type="EMBL" id="MPN31813.1"/>
    </source>
</evidence>
<proteinExistence type="predicted"/>
<comment type="caution">
    <text evidence="1">The sequence shown here is derived from an EMBL/GenBank/DDBJ whole genome shotgun (WGS) entry which is preliminary data.</text>
</comment>
<protein>
    <recommendedName>
        <fullName evidence="2">Magnesium transporter MgtE intracellular domain-containing protein</fullName>
    </recommendedName>
</protein>
<dbReference type="SUPFAM" id="SSF158791">
    <property type="entry name" value="MgtE N-terminal domain-like"/>
    <property type="match status" value="1"/>
</dbReference>
<reference evidence="1" key="1">
    <citation type="submission" date="2019-08" db="EMBL/GenBank/DDBJ databases">
        <authorList>
            <person name="Kucharzyk K."/>
            <person name="Murdoch R.W."/>
            <person name="Higgins S."/>
            <person name="Loffler F."/>
        </authorList>
    </citation>
    <scope>NUCLEOTIDE SEQUENCE</scope>
</reference>
<evidence type="ECO:0008006" key="2">
    <source>
        <dbReference type="Google" id="ProtNLM"/>
    </source>
</evidence>
<gene>
    <name evidence="1" type="ORF">SDC9_179288</name>
</gene>
<dbReference type="AlphaFoldDB" id="A0A645H7M6"/>
<organism evidence="1">
    <name type="scientific">bioreactor metagenome</name>
    <dbReference type="NCBI Taxonomy" id="1076179"/>
    <lineage>
        <taxon>unclassified sequences</taxon>
        <taxon>metagenomes</taxon>
        <taxon>ecological metagenomes</taxon>
    </lineage>
</organism>
<accession>A0A645H7M6</accession>
<sequence length="93" mass="10163">METFKAELETKEKDLNTRITAFDNGVAEYDKVVQTVAAMDAKSAAAMLETLWPVEDTAKLLNAMIPKKAAAILEKMTTAGAKTITEKMILLSQ</sequence>
<dbReference type="EMBL" id="VSSQ01083513">
    <property type="protein sequence ID" value="MPN31813.1"/>
    <property type="molecule type" value="Genomic_DNA"/>
</dbReference>